<accession>A0A918QA76</accession>
<evidence type="ECO:0000313" key="1">
    <source>
        <dbReference type="EMBL" id="GGZ36418.1"/>
    </source>
</evidence>
<keyword evidence="2" id="KW-1185">Reference proteome</keyword>
<proteinExistence type="predicted"/>
<gene>
    <name evidence="1" type="ORF">GCM10010387_33100</name>
</gene>
<dbReference type="Proteomes" id="UP000630936">
    <property type="component" value="Unassembled WGS sequence"/>
</dbReference>
<evidence type="ECO:0000313" key="2">
    <source>
        <dbReference type="Proteomes" id="UP000630936"/>
    </source>
</evidence>
<name>A0A918QA76_9ACTN</name>
<comment type="caution">
    <text evidence="1">The sequence shown here is derived from an EMBL/GenBank/DDBJ whole genome shotgun (WGS) entry which is preliminary data.</text>
</comment>
<dbReference type="EMBL" id="BMWG01000009">
    <property type="protein sequence ID" value="GGZ36418.1"/>
    <property type="molecule type" value="Genomic_DNA"/>
</dbReference>
<reference evidence="1" key="2">
    <citation type="submission" date="2020-09" db="EMBL/GenBank/DDBJ databases">
        <authorList>
            <person name="Sun Q."/>
            <person name="Ohkuma M."/>
        </authorList>
    </citation>
    <scope>NUCLEOTIDE SEQUENCE</scope>
    <source>
        <strain evidence="1">JCM 4988</strain>
    </source>
</reference>
<dbReference type="AlphaFoldDB" id="A0A918QA76"/>
<sequence>MRDPYALSARTLSGRVRGRPAPVRDIRIFSRTGSNCGEPPRCPAVITTDIGF</sequence>
<organism evidence="1 2">
    <name type="scientific">Streptomyces inusitatus</name>
    <dbReference type="NCBI Taxonomy" id="68221"/>
    <lineage>
        <taxon>Bacteria</taxon>
        <taxon>Bacillati</taxon>
        <taxon>Actinomycetota</taxon>
        <taxon>Actinomycetes</taxon>
        <taxon>Kitasatosporales</taxon>
        <taxon>Streptomycetaceae</taxon>
        <taxon>Streptomyces</taxon>
    </lineage>
</organism>
<reference evidence="1" key="1">
    <citation type="journal article" date="2014" name="Int. J. Syst. Evol. Microbiol.">
        <title>Complete genome sequence of Corynebacterium casei LMG S-19264T (=DSM 44701T), isolated from a smear-ripened cheese.</title>
        <authorList>
            <consortium name="US DOE Joint Genome Institute (JGI-PGF)"/>
            <person name="Walter F."/>
            <person name="Albersmeier A."/>
            <person name="Kalinowski J."/>
            <person name="Ruckert C."/>
        </authorList>
    </citation>
    <scope>NUCLEOTIDE SEQUENCE</scope>
    <source>
        <strain evidence="1">JCM 4988</strain>
    </source>
</reference>
<protein>
    <submittedName>
        <fullName evidence="1">Uncharacterized protein</fullName>
    </submittedName>
</protein>